<evidence type="ECO:0000256" key="14">
    <source>
        <dbReference type="ARBA" id="ARBA00023235"/>
    </source>
</evidence>
<reference evidence="20 21" key="1">
    <citation type="submission" date="2018-01" db="EMBL/GenBank/DDBJ databases">
        <title>G. obscuriglobus.</title>
        <authorList>
            <person name="Franke J."/>
            <person name="Blomberg W."/>
            <person name="Selmecki A."/>
        </authorList>
    </citation>
    <scope>NUCLEOTIDE SEQUENCE [LARGE SCALE GENOMIC DNA]</scope>
    <source>
        <strain evidence="20 21">DSM 5831</strain>
    </source>
</reference>
<feature type="domain" description="Helicase ATP-binding" evidence="18">
    <location>
        <begin position="31"/>
        <end position="199"/>
    </location>
</feature>
<dbReference type="GO" id="GO:0006281">
    <property type="term" value="P:DNA repair"/>
    <property type="evidence" value="ECO:0007669"/>
    <property type="project" value="UniProtKB-KW"/>
</dbReference>
<dbReference type="NCBIfam" id="TIGR01389">
    <property type="entry name" value="recQ"/>
    <property type="match status" value="1"/>
</dbReference>
<keyword evidence="14" id="KW-0413">Isomerase</keyword>
<dbReference type="InterPro" id="IPR018982">
    <property type="entry name" value="RQC_domain"/>
</dbReference>
<evidence type="ECO:0000256" key="6">
    <source>
        <dbReference type="ARBA" id="ARBA00022763"/>
    </source>
</evidence>
<evidence type="ECO:0000256" key="10">
    <source>
        <dbReference type="ARBA" id="ARBA00022840"/>
    </source>
</evidence>
<dbReference type="InterPro" id="IPR006293">
    <property type="entry name" value="DNA_helicase_ATP-dep_RecQ_bac"/>
</dbReference>
<dbReference type="GO" id="GO:0043590">
    <property type="term" value="C:bacterial nucleoid"/>
    <property type="evidence" value="ECO:0007669"/>
    <property type="project" value="TreeGrafter"/>
</dbReference>
<keyword evidence="12" id="KW-0233">DNA recombination</keyword>
<dbReference type="EC" id="5.6.2.4" evidence="16"/>
<dbReference type="FunFam" id="3.40.50.300:FF:000156">
    <property type="entry name" value="ATP-dependent DNA helicase recQ"/>
    <property type="match status" value="1"/>
</dbReference>
<keyword evidence="21" id="KW-1185">Reference proteome</keyword>
<evidence type="ECO:0000259" key="19">
    <source>
        <dbReference type="PROSITE" id="PS51194"/>
    </source>
</evidence>
<evidence type="ECO:0000313" key="21">
    <source>
        <dbReference type="Proteomes" id="UP000245802"/>
    </source>
</evidence>
<evidence type="ECO:0000256" key="4">
    <source>
        <dbReference type="ARBA" id="ARBA00022723"/>
    </source>
</evidence>
<evidence type="ECO:0000256" key="5">
    <source>
        <dbReference type="ARBA" id="ARBA00022741"/>
    </source>
</evidence>
<comment type="catalytic activity">
    <reaction evidence="15">
        <text>Couples ATP hydrolysis with the unwinding of duplex DNA by translocating in the 3'-5' direction.</text>
        <dbReference type="EC" id="5.6.2.4"/>
    </reaction>
</comment>
<evidence type="ECO:0000256" key="15">
    <source>
        <dbReference type="ARBA" id="ARBA00034617"/>
    </source>
</evidence>
<keyword evidence="6" id="KW-0227">DNA damage</keyword>
<dbReference type="AlphaFoldDB" id="A0A2Z3H0N6"/>
<dbReference type="Pfam" id="PF14493">
    <property type="entry name" value="HTH_40"/>
    <property type="match status" value="1"/>
</dbReference>
<comment type="cofactor">
    <cofactor evidence="1">
        <name>Mg(2+)</name>
        <dbReference type="ChEBI" id="CHEBI:18420"/>
    </cofactor>
</comment>
<dbReference type="GO" id="GO:0009432">
    <property type="term" value="P:SOS response"/>
    <property type="evidence" value="ECO:0007669"/>
    <property type="project" value="UniProtKB-UniRule"/>
</dbReference>
<accession>A0A2Z3H0N6</accession>
<keyword evidence="10" id="KW-0067">ATP-binding</keyword>
<dbReference type="NCBIfam" id="TIGR00614">
    <property type="entry name" value="recQ_fam"/>
    <property type="match status" value="1"/>
</dbReference>
<keyword evidence="9" id="KW-0862">Zinc</keyword>
<gene>
    <name evidence="20" type="primary">recQ</name>
    <name evidence="20" type="ORF">C1280_16385</name>
</gene>
<dbReference type="GO" id="GO:0030894">
    <property type="term" value="C:replisome"/>
    <property type="evidence" value="ECO:0007669"/>
    <property type="project" value="TreeGrafter"/>
</dbReference>
<dbReference type="SMART" id="SM00487">
    <property type="entry name" value="DEXDc"/>
    <property type="match status" value="1"/>
</dbReference>
<dbReference type="GO" id="GO:0009378">
    <property type="term" value="F:four-way junction helicase activity"/>
    <property type="evidence" value="ECO:0007669"/>
    <property type="project" value="TreeGrafter"/>
</dbReference>
<evidence type="ECO:0000256" key="3">
    <source>
        <dbReference type="ARBA" id="ARBA00005446"/>
    </source>
</evidence>
<dbReference type="GO" id="GO:0005737">
    <property type="term" value="C:cytoplasm"/>
    <property type="evidence" value="ECO:0007669"/>
    <property type="project" value="TreeGrafter"/>
</dbReference>
<dbReference type="Pfam" id="PF00271">
    <property type="entry name" value="Helicase_C"/>
    <property type="match status" value="1"/>
</dbReference>
<dbReference type="PROSITE" id="PS50967">
    <property type="entry name" value="HRDC"/>
    <property type="match status" value="1"/>
</dbReference>
<proteinExistence type="inferred from homology"/>
<keyword evidence="13" id="KW-0234">DNA repair</keyword>
<dbReference type="InterPro" id="IPR014001">
    <property type="entry name" value="Helicase_ATP-bd"/>
</dbReference>
<dbReference type="InterPro" id="IPR036390">
    <property type="entry name" value="WH_DNA-bd_sf"/>
</dbReference>
<dbReference type="Proteomes" id="UP000245802">
    <property type="component" value="Chromosome"/>
</dbReference>
<dbReference type="Pfam" id="PF00570">
    <property type="entry name" value="HRDC"/>
    <property type="match status" value="1"/>
</dbReference>
<dbReference type="InterPro" id="IPR002121">
    <property type="entry name" value="HRDC_dom"/>
</dbReference>
<dbReference type="GO" id="GO:0006310">
    <property type="term" value="P:DNA recombination"/>
    <property type="evidence" value="ECO:0007669"/>
    <property type="project" value="UniProtKB-UniRule"/>
</dbReference>
<evidence type="ECO:0000256" key="11">
    <source>
        <dbReference type="ARBA" id="ARBA00023125"/>
    </source>
</evidence>
<dbReference type="InterPro" id="IPR011545">
    <property type="entry name" value="DEAD/DEAH_box_helicase_dom"/>
</dbReference>
<dbReference type="GO" id="GO:0006260">
    <property type="term" value="P:DNA replication"/>
    <property type="evidence" value="ECO:0007669"/>
    <property type="project" value="InterPro"/>
</dbReference>
<dbReference type="InterPro" id="IPR036388">
    <property type="entry name" value="WH-like_DNA-bd_sf"/>
</dbReference>
<dbReference type="OrthoDB" id="9763310at2"/>
<dbReference type="Gene3D" id="1.10.10.10">
    <property type="entry name" value="Winged helix-like DNA-binding domain superfamily/Winged helix DNA-binding domain"/>
    <property type="match status" value="1"/>
</dbReference>
<dbReference type="CDD" id="cd17920">
    <property type="entry name" value="DEXHc_RecQ"/>
    <property type="match status" value="1"/>
</dbReference>
<dbReference type="GO" id="GO:0003677">
    <property type="term" value="F:DNA binding"/>
    <property type="evidence" value="ECO:0007669"/>
    <property type="project" value="UniProtKB-KW"/>
</dbReference>
<dbReference type="InterPro" id="IPR029491">
    <property type="entry name" value="Helicase_HTH"/>
</dbReference>
<protein>
    <recommendedName>
        <fullName evidence="16">DNA helicase RecQ</fullName>
        <ecNumber evidence="16">5.6.2.4</ecNumber>
    </recommendedName>
</protein>
<evidence type="ECO:0000256" key="8">
    <source>
        <dbReference type="ARBA" id="ARBA00022806"/>
    </source>
</evidence>
<evidence type="ECO:0000256" key="16">
    <source>
        <dbReference type="NCBIfam" id="TIGR01389"/>
    </source>
</evidence>
<evidence type="ECO:0000256" key="7">
    <source>
        <dbReference type="ARBA" id="ARBA00022801"/>
    </source>
</evidence>
<dbReference type="InterPro" id="IPR010997">
    <property type="entry name" value="HRDC-like_sf"/>
</dbReference>
<dbReference type="InterPro" id="IPR027417">
    <property type="entry name" value="P-loop_NTPase"/>
</dbReference>
<evidence type="ECO:0000259" key="17">
    <source>
        <dbReference type="PROSITE" id="PS50967"/>
    </source>
</evidence>
<organism evidence="20 21">
    <name type="scientific">Gemmata obscuriglobus</name>
    <dbReference type="NCBI Taxonomy" id="114"/>
    <lineage>
        <taxon>Bacteria</taxon>
        <taxon>Pseudomonadati</taxon>
        <taxon>Planctomycetota</taxon>
        <taxon>Planctomycetia</taxon>
        <taxon>Gemmatales</taxon>
        <taxon>Gemmataceae</taxon>
        <taxon>Gemmata</taxon>
    </lineage>
</organism>
<feature type="domain" description="HRDC" evidence="17">
    <location>
        <begin position="537"/>
        <end position="617"/>
    </location>
</feature>
<keyword evidence="7" id="KW-0378">Hydrolase</keyword>
<evidence type="ECO:0000256" key="13">
    <source>
        <dbReference type="ARBA" id="ARBA00023204"/>
    </source>
</evidence>
<dbReference type="Pfam" id="PF00270">
    <property type="entry name" value="DEAD"/>
    <property type="match status" value="1"/>
</dbReference>
<dbReference type="SMART" id="SM00341">
    <property type="entry name" value="HRDC"/>
    <property type="match status" value="1"/>
</dbReference>
<evidence type="ECO:0000256" key="12">
    <source>
        <dbReference type="ARBA" id="ARBA00023172"/>
    </source>
</evidence>
<dbReference type="SUPFAM" id="SSF52540">
    <property type="entry name" value="P-loop containing nucleoside triphosphate hydrolases"/>
    <property type="match status" value="1"/>
</dbReference>
<dbReference type="EMBL" id="CP025958">
    <property type="protein sequence ID" value="AWM38411.1"/>
    <property type="molecule type" value="Genomic_DNA"/>
</dbReference>
<feature type="domain" description="Helicase C-terminal" evidence="19">
    <location>
        <begin position="223"/>
        <end position="371"/>
    </location>
</feature>
<dbReference type="PANTHER" id="PTHR13710:SF105">
    <property type="entry name" value="ATP-DEPENDENT DNA HELICASE Q1"/>
    <property type="match status" value="1"/>
</dbReference>
<dbReference type="InterPro" id="IPR004589">
    <property type="entry name" value="DNA_helicase_ATP-dep_RecQ"/>
</dbReference>
<dbReference type="GO" id="GO:0005524">
    <property type="term" value="F:ATP binding"/>
    <property type="evidence" value="ECO:0007669"/>
    <property type="project" value="UniProtKB-KW"/>
</dbReference>
<keyword evidence="4" id="KW-0479">Metal-binding</keyword>
<dbReference type="PROSITE" id="PS51194">
    <property type="entry name" value="HELICASE_CTER"/>
    <property type="match status" value="1"/>
</dbReference>
<keyword evidence="5" id="KW-0547">Nucleotide-binding</keyword>
<dbReference type="PROSITE" id="PS51192">
    <property type="entry name" value="HELICASE_ATP_BIND_1"/>
    <property type="match status" value="1"/>
</dbReference>
<dbReference type="Gene3D" id="3.40.50.300">
    <property type="entry name" value="P-loop containing nucleotide triphosphate hydrolases"/>
    <property type="match status" value="2"/>
</dbReference>
<evidence type="ECO:0000256" key="9">
    <source>
        <dbReference type="ARBA" id="ARBA00022833"/>
    </source>
</evidence>
<dbReference type="GO" id="GO:0043138">
    <property type="term" value="F:3'-5' DNA helicase activity"/>
    <property type="evidence" value="ECO:0007669"/>
    <property type="project" value="UniProtKB-EC"/>
</dbReference>
<dbReference type="GO" id="GO:0046872">
    <property type="term" value="F:metal ion binding"/>
    <property type="evidence" value="ECO:0007669"/>
    <property type="project" value="UniProtKB-KW"/>
</dbReference>
<name>A0A2Z3H0N6_9BACT</name>
<dbReference type="InterPro" id="IPR044876">
    <property type="entry name" value="HRDC_dom_sf"/>
</dbReference>
<comment type="similarity">
    <text evidence="3">Belongs to the helicase family. RecQ subfamily.</text>
</comment>
<dbReference type="Pfam" id="PF09382">
    <property type="entry name" value="RQC"/>
    <property type="match status" value="1"/>
</dbReference>
<dbReference type="Gene3D" id="1.10.150.80">
    <property type="entry name" value="HRDC domain"/>
    <property type="match status" value="1"/>
</dbReference>
<evidence type="ECO:0000313" key="20">
    <source>
        <dbReference type="EMBL" id="AWM38411.1"/>
    </source>
</evidence>
<dbReference type="KEGG" id="gog:C1280_16385"/>
<keyword evidence="8 20" id="KW-0347">Helicase</keyword>
<dbReference type="SMART" id="SM00956">
    <property type="entry name" value="RQC"/>
    <property type="match status" value="1"/>
</dbReference>
<dbReference type="SMART" id="SM00490">
    <property type="entry name" value="HELICc"/>
    <property type="match status" value="1"/>
</dbReference>
<dbReference type="InterPro" id="IPR032284">
    <property type="entry name" value="RecQ_Zn-bd"/>
</dbReference>
<dbReference type="InterPro" id="IPR001650">
    <property type="entry name" value="Helicase_C-like"/>
</dbReference>
<sequence length="740" mass="81546">MGSKPLPPELFDAVQRHWGFASLRPLQEHAIRAVLNRRDSLVVLPTGGGKSLCFQAPAVVQGGLTIVVSPLIALMKDQVDGLTRIGVPAARLDSTLTAAERAATFEGIRTGTTRLVFTSPERLVNTEIFRLLQSANTHTIAVDEAHCVSHWGHDFRPEYRQLARMREFFPKASVHAYTATATEQVRRDIIQQLNLRQPEIHVGSFDRPNLTFRVLPRVEMHAQVREVIDRHPGDAGIVYCLRKKDVDEMCAALKAAGYRAVPYHAGMENAARRATQDAFAAEEADVVVATVAFGMGIDRSNVRFVIHAAMPKTIEHYQQETGRAGRDGLESECVLFYSGQDFLSLKWMIEKSGEEGGASAEYVATSVKHLEEMARYCRGAVCRHKALVQHFGQTYDSPNCGACDICLGDTQEVPDAMTVAKKILSCVARLKESFGTAHVIEVLRGADTAAIRSRSHHQLTTYGLLKNVPKNDLRDWIYQLIGQGALVQSGDEYPVLKLNTTSWDVMSGRSTIRLIQLARRAKRSADGGKAQPFALPPGADAALFEMLRQLRRQEASRAGVQPYQVFTDAVLAEMARGRPTNEDTLKRISGVGEYRAQQFGRVFLKAIVAHCLRTGLEENVPLPKVTPGSRAALGPTTVAKPSAKKELAFKLFRSGASVEYVAKEAELAASTVTEYLAEFVRTQKPPSIFAWVSEDVCERVAAAAEIHGVARLKPVYEELNGEVNYDAIRIVFAYLDTRAA</sequence>
<dbReference type="PANTHER" id="PTHR13710">
    <property type="entry name" value="DNA HELICASE RECQ FAMILY MEMBER"/>
    <property type="match status" value="1"/>
</dbReference>
<dbReference type="SUPFAM" id="SSF46785">
    <property type="entry name" value="Winged helix' DNA-binding domain"/>
    <property type="match status" value="1"/>
</dbReference>
<dbReference type="SUPFAM" id="SSF47819">
    <property type="entry name" value="HRDC-like"/>
    <property type="match status" value="1"/>
</dbReference>
<evidence type="ECO:0000256" key="1">
    <source>
        <dbReference type="ARBA" id="ARBA00001946"/>
    </source>
</evidence>
<evidence type="ECO:0000259" key="18">
    <source>
        <dbReference type="PROSITE" id="PS51192"/>
    </source>
</evidence>
<dbReference type="GO" id="GO:0016787">
    <property type="term" value="F:hydrolase activity"/>
    <property type="evidence" value="ECO:0007669"/>
    <property type="project" value="UniProtKB-KW"/>
</dbReference>
<keyword evidence="11" id="KW-0238">DNA-binding</keyword>
<dbReference type="FunFam" id="3.40.50.300:FF:001389">
    <property type="entry name" value="ATP-dependent DNA helicase RecQ"/>
    <property type="match status" value="1"/>
</dbReference>
<evidence type="ECO:0000256" key="2">
    <source>
        <dbReference type="ARBA" id="ARBA00001947"/>
    </source>
</evidence>
<comment type="cofactor">
    <cofactor evidence="2">
        <name>Zn(2+)</name>
        <dbReference type="ChEBI" id="CHEBI:29105"/>
    </cofactor>
</comment>
<dbReference type="Pfam" id="PF16124">
    <property type="entry name" value="RecQ_Zn_bind"/>
    <property type="match status" value="1"/>
</dbReference>